<dbReference type="Gene3D" id="3.90.1150.10">
    <property type="entry name" value="Aspartate Aminotransferase, domain 1"/>
    <property type="match status" value="1"/>
</dbReference>
<dbReference type="OrthoDB" id="9808002at2"/>
<keyword evidence="6" id="KW-0479">Metal-binding</keyword>
<name>A0A318N5I5_9PROT</name>
<evidence type="ECO:0000256" key="4">
    <source>
        <dbReference type="ARBA" id="ARBA00013558"/>
    </source>
</evidence>
<dbReference type="GeneID" id="83702359"/>
<keyword evidence="7" id="KW-0663">Pyridoxal phosphate</keyword>
<reference evidence="12 13" key="1">
    <citation type="submission" date="2018-05" db="EMBL/GenBank/DDBJ databases">
        <title>Reference genomes for bee gut microbiota database.</title>
        <authorList>
            <person name="Ellegaard K.M."/>
        </authorList>
    </citation>
    <scope>NUCLEOTIDE SEQUENCE [LARGE SCALE GENOMIC DNA]</scope>
    <source>
        <strain evidence="12 13">ESL0284</strain>
    </source>
</reference>
<comment type="catalytic activity">
    <reaction evidence="10">
        <text>(sulfur carrier)-H + L-cysteine = (sulfur carrier)-SH + L-alanine</text>
        <dbReference type="Rhea" id="RHEA:43892"/>
        <dbReference type="Rhea" id="RHEA-COMP:14737"/>
        <dbReference type="Rhea" id="RHEA-COMP:14739"/>
        <dbReference type="ChEBI" id="CHEBI:29917"/>
        <dbReference type="ChEBI" id="CHEBI:35235"/>
        <dbReference type="ChEBI" id="CHEBI:57972"/>
        <dbReference type="ChEBI" id="CHEBI:64428"/>
        <dbReference type="EC" id="2.8.1.7"/>
    </reaction>
</comment>
<dbReference type="AlphaFoldDB" id="A0A318N5I5"/>
<dbReference type="Gene3D" id="1.10.260.50">
    <property type="match status" value="1"/>
</dbReference>
<gene>
    <name evidence="12" type="ORF">DK869_07630</name>
</gene>
<dbReference type="PANTHER" id="PTHR11601">
    <property type="entry name" value="CYSTEINE DESULFURYLASE FAMILY MEMBER"/>
    <property type="match status" value="1"/>
</dbReference>
<dbReference type="InterPro" id="IPR015422">
    <property type="entry name" value="PyrdxlP-dep_Trfase_small"/>
</dbReference>
<comment type="similarity">
    <text evidence="3">Belongs to the class-V pyridoxal-phosphate-dependent aminotransferase family. NifS/IscS subfamily.</text>
</comment>
<evidence type="ECO:0000256" key="3">
    <source>
        <dbReference type="ARBA" id="ARBA00006490"/>
    </source>
</evidence>
<dbReference type="InterPro" id="IPR015424">
    <property type="entry name" value="PyrdxlP-dep_Trfase"/>
</dbReference>
<proteinExistence type="inferred from homology"/>
<comment type="function">
    <text evidence="2">Catalyzes the removal of elemental sulfur atoms from cysteine to produce alanine. Seems to participate in the biosynthesis of the nitrogenase metalloclusters by providing the inorganic sulfur required for the Fe-S core formation.</text>
</comment>
<dbReference type="EMBL" id="QGLT01000004">
    <property type="protein sequence ID" value="PXY99802.1"/>
    <property type="molecule type" value="Genomic_DNA"/>
</dbReference>
<feature type="domain" description="Aminotransferase class V" evidence="11">
    <location>
        <begin position="6"/>
        <end position="359"/>
    </location>
</feature>
<evidence type="ECO:0000256" key="10">
    <source>
        <dbReference type="ARBA" id="ARBA00050776"/>
    </source>
</evidence>
<dbReference type="GO" id="GO:0046872">
    <property type="term" value="F:metal ion binding"/>
    <property type="evidence" value="ECO:0007669"/>
    <property type="project" value="UniProtKB-KW"/>
</dbReference>
<evidence type="ECO:0000256" key="5">
    <source>
        <dbReference type="ARBA" id="ARBA00022679"/>
    </source>
</evidence>
<evidence type="ECO:0000313" key="13">
    <source>
        <dbReference type="Proteomes" id="UP000247565"/>
    </source>
</evidence>
<sequence>MIRQSIYLDANASEPMRSSVISAMVDIMQQTGNPTSVHQMGRKIYNQMEDARETLVELFGGSVQNCIFTSGGTEADVLAVHGQIGEGNQQRPLWVGATEHPAIMQIDLSKKILPVTRQGIVDLNFLEDALKKTSIPPLVCLMLANNETGVLHPIQQAAKICHDYGAILHVDAAQAAGRIMFNLEDIGADSLILSAHKMGGPKGVGALLLAGHERNAKKINPLFSGGGQEQGRRGGTLAVPAIIGLMTAAKEACKEDRSNILKLRNYLEKEVKKYGAVICGEEAERLDNTSSIAYAGVSAQKLFMALDMAGFCVSTGSACFSGKLSRSPVLSAMGLEELADCTIRVSLPWNIQQKDVETFIHVYGQLIQKLKDS</sequence>
<evidence type="ECO:0000256" key="1">
    <source>
        <dbReference type="ARBA" id="ARBA00001933"/>
    </source>
</evidence>
<keyword evidence="13" id="KW-1185">Reference proteome</keyword>
<dbReference type="GO" id="GO:0051536">
    <property type="term" value="F:iron-sulfur cluster binding"/>
    <property type="evidence" value="ECO:0007669"/>
    <property type="project" value="UniProtKB-KW"/>
</dbReference>
<dbReference type="Pfam" id="PF00266">
    <property type="entry name" value="Aminotran_5"/>
    <property type="match status" value="1"/>
</dbReference>
<dbReference type="PANTHER" id="PTHR11601:SF34">
    <property type="entry name" value="CYSTEINE DESULFURASE"/>
    <property type="match status" value="1"/>
</dbReference>
<comment type="cofactor">
    <cofactor evidence="1">
        <name>pyridoxal 5'-phosphate</name>
        <dbReference type="ChEBI" id="CHEBI:597326"/>
    </cofactor>
</comment>
<accession>A0A318N5I5</accession>
<dbReference type="InterPro" id="IPR015421">
    <property type="entry name" value="PyrdxlP-dep_Trfase_major"/>
</dbReference>
<evidence type="ECO:0000256" key="8">
    <source>
        <dbReference type="ARBA" id="ARBA00023004"/>
    </source>
</evidence>
<dbReference type="Proteomes" id="UP000247565">
    <property type="component" value="Unassembled WGS sequence"/>
</dbReference>
<evidence type="ECO:0000256" key="7">
    <source>
        <dbReference type="ARBA" id="ARBA00022898"/>
    </source>
</evidence>
<keyword evidence="8" id="KW-0408">Iron</keyword>
<dbReference type="GO" id="GO:0031071">
    <property type="term" value="F:cysteine desulfurase activity"/>
    <property type="evidence" value="ECO:0007669"/>
    <property type="project" value="UniProtKB-EC"/>
</dbReference>
<dbReference type="InterPro" id="IPR000192">
    <property type="entry name" value="Aminotrans_V_dom"/>
</dbReference>
<dbReference type="RefSeq" id="WP_110439422.1">
    <property type="nucleotide sequence ID" value="NZ_CP033087.1"/>
</dbReference>
<evidence type="ECO:0000256" key="6">
    <source>
        <dbReference type="ARBA" id="ARBA00022723"/>
    </source>
</evidence>
<keyword evidence="9" id="KW-0411">Iron-sulfur</keyword>
<comment type="caution">
    <text evidence="12">The sequence shown here is derived from an EMBL/GenBank/DDBJ whole genome shotgun (WGS) entry which is preliminary data.</text>
</comment>
<dbReference type="InterPro" id="IPR016454">
    <property type="entry name" value="Cysteine_dSase"/>
</dbReference>
<evidence type="ECO:0000313" key="12">
    <source>
        <dbReference type="EMBL" id="PXY99802.1"/>
    </source>
</evidence>
<evidence type="ECO:0000256" key="9">
    <source>
        <dbReference type="ARBA" id="ARBA00023014"/>
    </source>
</evidence>
<organism evidence="12 13">
    <name type="scientific">Commensalibacter melissae</name>
    <dbReference type="NCBI Taxonomy" id="2070537"/>
    <lineage>
        <taxon>Bacteria</taxon>
        <taxon>Pseudomonadati</taxon>
        <taxon>Pseudomonadota</taxon>
        <taxon>Alphaproteobacteria</taxon>
        <taxon>Acetobacterales</taxon>
        <taxon>Acetobacteraceae</taxon>
    </lineage>
</organism>
<dbReference type="SUPFAM" id="SSF53383">
    <property type="entry name" value="PLP-dependent transferases"/>
    <property type="match status" value="1"/>
</dbReference>
<dbReference type="PIRSF" id="PIRSF005572">
    <property type="entry name" value="NifS"/>
    <property type="match status" value="1"/>
</dbReference>
<protein>
    <recommendedName>
        <fullName evidence="4">Cysteine desulfurase</fullName>
    </recommendedName>
</protein>
<dbReference type="Gene3D" id="3.40.640.10">
    <property type="entry name" value="Type I PLP-dependent aspartate aminotransferase-like (Major domain)"/>
    <property type="match status" value="1"/>
</dbReference>
<keyword evidence="5" id="KW-0808">Transferase</keyword>
<evidence type="ECO:0000259" key="11">
    <source>
        <dbReference type="Pfam" id="PF00266"/>
    </source>
</evidence>
<evidence type="ECO:0000256" key="2">
    <source>
        <dbReference type="ARBA" id="ARBA00003120"/>
    </source>
</evidence>